<keyword evidence="3" id="KW-0449">Lipoprotein</keyword>
<keyword evidence="4" id="KW-1185">Reference proteome</keyword>
<keyword evidence="2" id="KW-0732">Signal</keyword>
<sequence>MIVMARVMTWWRTGLAGAGLCSVLVVAGCGSGDAPGPGGSSVGSSSGPVSASPSSGSPVSSAVSPGEEELYAEAERVYRAYFELEQDTFAAGGAESLPEGMDQYVTGRFAELIVEAFAQVFDKGWRMQPGTRARIVYVNRTPEIAREDSVATLSTCVDSSQSPIVDAEDNIIGGGYNTYRFFFRYDDDGLLKIYGSNAERADSCEG</sequence>
<evidence type="ECO:0000313" key="3">
    <source>
        <dbReference type="EMBL" id="SYZ33134.1"/>
    </source>
</evidence>
<protein>
    <submittedName>
        <fullName evidence="3">Prokaryotic membrane lipoprotein lipid attachment site profile-containing protein</fullName>
    </submittedName>
</protein>
<evidence type="ECO:0000256" key="1">
    <source>
        <dbReference type="SAM" id="MobiDB-lite"/>
    </source>
</evidence>
<organism evidence="3 4">
    <name type="scientific">Propionibacterium australiense</name>
    <dbReference type="NCBI Taxonomy" id="119981"/>
    <lineage>
        <taxon>Bacteria</taxon>
        <taxon>Bacillati</taxon>
        <taxon>Actinomycetota</taxon>
        <taxon>Actinomycetes</taxon>
        <taxon>Propionibacteriales</taxon>
        <taxon>Propionibacteriaceae</taxon>
        <taxon>Propionibacterium</taxon>
    </lineage>
</organism>
<feature type="signal peptide" evidence="2">
    <location>
        <begin position="1"/>
        <end position="27"/>
    </location>
</feature>
<proteinExistence type="predicted"/>
<dbReference type="Proteomes" id="UP000263928">
    <property type="component" value="Unassembled WGS sequence"/>
</dbReference>
<evidence type="ECO:0000256" key="2">
    <source>
        <dbReference type="SAM" id="SignalP"/>
    </source>
</evidence>
<evidence type="ECO:0000313" key="4">
    <source>
        <dbReference type="Proteomes" id="UP000263928"/>
    </source>
</evidence>
<name>A0A383S6U2_9ACTN</name>
<feature type="region of interest" description="Disordered" evidence="1">
    <location>
        <begin position="35"/>
        <end position="66"/>
    </location>
</feature>
<feature type="chain" id="PRO_5039486037" evidence="2">
    <location>
        <begin position="28"/>
        <end position="206"/>
    </location>
</feature>
<dbReference type="EMBL" id="UNQJ01000005">
    <property type="protein sequence ID" value="SYZ33134.1"/>
    <property type="molecule type" value="Genomic_DNA"/>
</dbReference>
<dbReference type="PROSITE" id="PS51257">
    <property type="entry name" value="PROKAR_LIPOPROTEIN"/>
    <property type="match status" value="1"/>
</dbReference>
<dbReference type="AlphaFoldDB" id="A0A383S6U2"/>
<reference evidence="4" key="1">
    <citation type="submission" date="2018-08" db="EMBL/GenBank/DDBJ databases">
        <authorList>
            <person name="Hornung B."/>
        </authorList>
    </citation>
    <scope>NUCLEOTIDE SEQUENCE [LARGE SCALE GENOMIC DNA]</scope>
</reference>
<feature type="compositionally biased region" description="Low complexity" evidence="1">
    <location>
        <begin position="42"/>
        <end position="65"/>
    </location>
</feature>
<accession>A0A383S6U2</accession>
<gene>
    <name evidence="3" type="ORF">PROPAUS_1049</name>
</gene>